<dbReference type="SMART" id="SM00347">
    <property type="entry name" value="HTH_MARR"/>
    <property type="match status" value="1"/>
</dbReference>
<comment type="caution">
    <text evidence="2">The sequence shown here is derived from an EMBL/GenBank/DDBJ whole genome shotgun (WGS) entry which is preliminary data.</text>
</comment>
<dbReference type="SUPFAM" id="SSF46785">
    <property type="entry name" value="Winged helix' DNA-binding domain"/>
    <property type="match status" value="1"/>
</dbReference>
<name>A0A4R5EHQ7_9RHOB</name>
<organism evidence="2 3">
    <name type="scientific">Antarcticimicrobium sediminis</name>
    <dbReference type="NCBI Taxonomy" id="2546227"/>
    <lineage>
        <taxon>Bacteria</taxon>
        <taxon>Pseudomonadati</taxon>
        <taxon>Pseudomonadota</taxon>
        <taxon>Alphaproteobacteria</taxon>
        <taxon>Rhodobacterales</taxon>
        <taxon>Paracoccaceae</taxon>
        <taxon>Antarcticimicrobium</taxon>
    </lineage>
</organism>
<dbReference type="PROSITE" id="PS50995">
    <property type="entry name" value="HTH_MARR_2"/>
    <property type="match status" value="1"/>
</dbReference>
<dbReference type="InterPro" id="IPR039422">
    <property type="entry name" value="MarR/SlyA-like"/>
</dbReference>
<proteinExistence type="predicted"/>
<dbReference type="InterPro" id="IPR036388">
    <property type="entry name" value="WH-like_DNA-bd_sf"/>
</dbReference>
<protein>
    <submittedName>
        <fullName evidence="2">MarR family transcriptional regulator</fullName>
    </submittedName>
</protein>
<dbReference type="PANTHER" id="PTHR33164">
    <property type="entry name" value="TRANSCRIPTIONAL REGULATOR, MARR FAMILY"/>
    <property type="match status" value="1"/>
</dbReference>
<evidence type="ECO:0000259" key="1">
    <source>
        <dbReference type="PROSITE" id="PS50995"/>
    </source>
</evidence>
<dbReference type="PANTHER" id="PTHR33164:SF57">
    <property type="entry name" value="MARR-FAMILY TRANSCRIPTIONAL REGULATOR"/>
    <property type="match status" value="1"/>
</dbReference>
<dbReference type="EMBL" id="SMFP01000023">
    <property type="protein sequence ID" value="TDE34019.1"/>
    <property type="molecule type" value="Genomic_DNA"/>
</dbReference>
<dbReference type="PRINTS" id="PR00598">
    <property type="entry name" value="HTHMARR"/>
</dbReference>
<dbReference type="InterPro" id="IPR036390">
    <property type="entry name" value="WH_DNA-bd_sf"/>
</dbReference>
<dbReference type="AlphaFoldDB" id="A0A4R5EHQ7"/>
<dbReference type="OrthoDB" id="582199at2"/>
<dbReference type="GO" id="GO:0003700">
    <property type="term" value="F:DNA-binding transcription factor activity"/>
    <property type="evidence" value="ECO:0007669"/>
    <property type="project" value="InterPro"/>
</dbReference>
<dbReference type="Proteomes" id="UP000294662">
    <property type="component" value="Unassembled WGS sequence"/>
</dbReference>
<feature type="domain" description="HTH marR-type" evidence="1">
    <location>
        <begin position="4"/>
        <end position="133"/>
    </location>
</feature>
<accession>A0A4R5EHQ7</accession>
<dbReference type="Pfam" id="PF01047">
    <property type="entry name" value="MarR"/>
    <property type="match status" value="1"/>
</dbReference>
<sequence length="146" mass="16635">MSPELDLMIAIHLLHEVLEAQIEAADLDHSVPKNDFLMLVHLNEPKRMGALAEDMHVLPSTLTAIADRLEGTGLIHRQRDPDDRRAWLLDITDKGRALQSRIMGLSTEMFRSITGLTAEEIKTFDHLMQKVRSNIIERDGMQELMK</sequence>
<gene>
    <name evidence="2" type="ORF">E1B25_20455</name>
</gene>
<reference evidence="2 3" key="1">
    <citation type="submission" date="2019-03" db="EMBL/GenBank/DDBJ databases">
        <authorList>
            <person name="Zhang S."/>
        </authorList>
    </citation>
    <scope>NUCLEOTIDE SEQUENCE [LARGE SCALE GENOMIC DNA]</scope>
    <source>
        <strain evidence="2 3">S4J41</strain>
    </source>
</reference>
<dbReference type="GO" id="GO:0006950">
    <property type="term" value="P:response to stress"/>
    <property type="evidence" value="ECO:0007669"/>
    <property type="project" value="TreeGrafter"/>
</dbReference>
<dbReference type="RefSeq" id="WP_132831444.1">
    <property type="nucleotide sequence ID" value="NZ_SMFP01000023.1"/>
</dbReference>
<evidence type="ECO:0000313" key="3">
    <source>
        <dbReference type="Proteomes" id="UP000294662"/>
    </source>
</evidence>
<keyword evidence="3" id="KW-1185">Reference proteome</keyword>
<dbReference type="Gene3D" id="1.10.10.10">
    <property type="entry name" value="Winged helix-like DNA-binding domain superfamily/Winged helix DNA-binding domain"/>
    <property type="match status" value="1"/>
</dbReference>
<dbReference type="InterPro" id="IPR000835">
    <property type="entry name" value="HTH_MarR-typ"/>
</dbReference>
<evidence type="ECO:0000313" key="2">
    <source>
        <dbReference type="EMBL" id="TDE34019.1"/>
    </source>
</evidence>